<evidence type="ECO:0000256" key="5">
    <source>
        <dbReference type="ARBA" id="ARBA00022598"/>
    </source>
</evidence>
<evidence type="ECO:0000256" key="4">
    <source>
        <dbReference type="ARBA" id="ARBA00022490"/>
    </source>
</evidence>
<evidence type="ECO:0000259" key="14">
    <source>
        <dbReference type="SMART" id="SM00840"/>
    </source>
</evidence>
<dbReference type="InterPro" id="IPR015273">
    <property type="entry name" value="Cys-tRNA-synt_Ia_DALR"/>
</dbReference>
<evidence type="ECO:0000256" key="9">
    <source>
        <dbReference type="ARBA" id="ARBA00022840"/>
    </source>
</evidence>
<dbReference type="GO" id="GO:0008270">
    <property type="term" value="F:zinc ion binding"/>
    <property type="evidence" value="ECO:0007669"/>
    <property type="project" value="UniProtKB-UniRule"/>
</dbReference>
<feature type="short sequence motif" description="'KMSKS' region" evidence="13">
    <location>
        <begin position="267"/>
        <end position="271"/>
    </location>
</feature>
<dbReference type="CDD" id="cd00672">
    <property type="entry name" value="CysRS_core"/>
    <property type="match status" value="1"/>
</dbReference>
<keyword evidence="4 13" id="KW-0963">Cytoplasm</keyword>
<dbReference type="GO" id="GO:0005829">
    <property type="term" value="C:cytosol"/>
    <property type="evidence" value="ECO:0007669"/>
    <property type="project" value="TreeGrafter"/>
</dbReference>
<feature type="binding site" evidence="13">
    <location>
        <position position="270"/>
    </location>
    <ligand>
        <name>ATP</name>
        <dbReference type="ChEBI" id="CHEBI:30616"/>
    </ligand>
</feature>
<keyword evidence="11 13" id="KW-0030">Aminoacyl-tRNA synthetase</keyword>
<dbReference type="InterPro" id="IPR024909">
    <property type="entry name" value="Cys-tRNA/MSH_ligase"/>
</dbReference>
<dbReference type="Pfam" id="PF23493">
    <property type="entry name" value="CysS_C"/>
    <property type="match status" value="1"/>
</dbReference>
<dbReference type="PANTHER" id="PTHR10890">
    <property type="entry name" value="CYSTEINYL-TRNA SYNTHETASE"/>
    <property type="match status" value="1"/>
</dbReference>
<dbReference type="Pfam" id="PF09190">
    <property type="entry name" value="DALR_2"/>
    <property type="match status" value="1"/>
</dbReference>
<comment type="catalytic activity">
    <reaction evidence="12 13">
        <text>tRNA(Cys) + L-cysteine + ATP = L-cysteinyl-tRNA(Cys) + AMP + diphosphate</text>
        <dbReference type="Rhea" id="RHEA:17773"/>
        <dbReference type="Rhea" id="RHEA-COMP:9661"/>
        <dbReference type="Rhea" id="RHEA-COMP:9679"/>
        <dbReference type="ChEBI" id="CHEBI:30616"/>
        <dbReference type="ChEBI" id="CHEBI:33019"/>
        <dbReference type="ChEBI" id="CHEBI:35235"/>
        <dbReference type="ChEBI" id="CHEBI:78442"/>
        <dbReference type="ChEBI" id="CHEBI:78517"/>
        <dbReference type="ChEBI" id="CHEBI:456215"/>
        <dbReference type="EC" id="6.1.1.16"/>
    </reaction>
</comment>
<dbReference type="InterPro" id="IPR009080">
    <property type="entry name" value="tRNAsynth_Ia_anticodon-bd"/>
</dbReference>
<dbReference type="GO" id="GO:0005524">
    <property type="term" value="F:ATP binding"/>
    <property type="evidence" value="ECO:0007669"/>
    <property type="project" value="UniProtKB-UniRule"/>
</dbReference>
<dbReference type="SUPFAM" id="SSF47323">
    <property type="entry name" value="Anticodon-binding domain of a subclass of class I aminoacyl-tRNA synthetases"/>
    <property type="match status" value="1"/>
</dbReference>
<dbReference type="HAMAP" id="MF_00041">
    <property type="entry name" value="Cys_tRNA_synth"/>
    <property type="match status" value="1"/>
</dbReference>
<comment type="caution">
    <text evidence="15">The sequence shown here is derived from an EMBL/GenBank/DDBJ whole genome shotgun (WGS) entry which is preliminary data.</text>
</comment>
<dbReference type="EMBL" id="SNZH01000012">
    <property type="protein sequence ID" value="TDR40783.1"/>
    <property type="molecule type" value="Genomic_DNA"/>
</dbReference>
<accession>A0A4R6YS19</accession>
<protein>
    <recommendedName>
        <fullName evidence="13">Cysteine--tRNA ligase</fullName>
        <ecNumber evidence="13">6.1.1.16</ecNumber>
    </recommendedName>
    <alternativeName>
        <fullName evidence="13">Cysteinyl-tRNA synthetase</fullName>
        <shortName evidence="13">CysRS</shortName>
    </alternativeName>
</protein>
<dbReference type="Gene3D" id="1.20.120.1910">
    <property type="entry name" value="Cysteine-tRNA ligase, C-terminal anti-codon recognition domain"/>
    <property type="match status" value="1"/>
</dbReference>
<keyword evidence="6 13" id="KW-0479">Metal-binding</keyword>
<dbReference type="InterPro" id="IPR015803">
    <property type="entry name" value="Cys-tRNA-ligase"/>
</dbReference>
<evidence type="ECO:0000256" key="13">
    <source>
        <dbReference type="HAMAP-Rule" id="MF_00041"/>
    </source>
</evidence>
<dbReference type="PANTHER" id="PTHR10890:SF3">
    <property type="entry name" value="CYSTEINE--TRNA LIGASE, CYTOPLASMIC"/>
    <property type="match status" value="1"/>
</dbReference>
<reference evidence="15 16" key="1">
    <citation type="submission" date="2019-03" db="EMBL/GenBank/DDBJ databases">
        <title>Genomic Encyclopedia of Type Strains, Phase IV (KMG-IV): sequencing the most valuable type-strain genomes for metagenomic binning, comparative biology and taxonomic classification.</title>
        <authorList>
            <person name="Goeker M."/>
        </authorList>
    </citation>
    <scope>NUCLEOTIDE SEQUENCE [LARGE SCALE GENOMIC DNA]</scope>
    <source>
        <strain evidence="15 16">DSM 21667</strain>
    </source>
</reference>
<keyword evidence="9 13" id="KW-0067">ATP-binding</keyword>
<keyword evidence="7 13" id="KW-0547">Nucleotide-binding</keyword>
<dbReference type="OrthoDB" id="9815130at2"/>
<dbReference type="SMART" id="SM00840">
    <property type="entry name" value="DALR_2"/>
    <property type="match status" value="1"/>
</dbReference>
<dbReference type="Gene3D" id="3.40.50.620">
    <property type="entry name" value="HUPs"/>
    <property type="match status" value="1"/>
</dbReference>
<feature type="binding site" evidence="13">
    <location>
        <position position="234"/>
    </location>
    <ligand>
        <name>Zn(2+)</name>
        <dbReference type="ChEBI" id="CHEBI:29105"/>
    </ligand>
</feature>
<feature type="domain" description="Cysteinyl-tRNA synthetase class Ia DALR" evidence="14">
    <location>
        <begin position="341"/>
        <end position="400"/>
    </location>
</feature>
<gene>
    <name evidence="13" type="primary">cysS</name>
    <name evidence="15" type="ORF">DFR29_11297</name>
</gene>
<comment type="cofactor">
    <cofactor evidence="13">
        <name>Zn(2+)</name>
        <dbReference type="ChEBI" id="CHEBI:29105"/>
    </cofactor>
    <text evidence="13">Binds 1 zinc ion per subunit.</text>
</comment>
<dbReference type="GO" id="GO:0004817">
    <property type="term" value="F:cysteine-tRNA ligase activity"/>
    <property type="evidence" value="ECO:0007669"/>
    <property type="project" value="UniProtKB-UniRule"/>
</dbReference>
<feature type="binding site" evidence="13">
    <location>
        <position position="29"/>
    </location>
    <ligand>
        <name>Zn(2+)</name>
        <dbReference type="ChEBI" id="CHEBI:29105"/>
    </ligand>
</feature>
<dbReference type="SUPFAM" id="SSF52374">
    <property type="entry name" value="Nucleotidylyl transferase"/>
    <property type="match status" value="1"/>
</dbReference>
<dbReference type="Proteomes" id="UP000295293">
    <property type="component" value="Unassembled WGS sequence"/>
</dbReference>
<dbReference type="GO" id="GO:0006423">
    <property type="term" value="P:cysteinyl-tRNA aminoacylation"/>
    <property type="evidence" value="ECO:0007669"/>
    <property type="project" value="UniProtKB-UniRule"/>
</dbReference>
<keyword evidence="8 13" id="KW-0862">Zinc</keyword>
<dbReference type="InterPro" id="IPR014729">
    <property type="entry name" value="Rossmann-like_a/b/a_fold"/>
</dbReference>
<evidence type="ECO:0000256" key="8">
    <source>
        <dbReference type="ARBA" id="ARBA00022833"/>
    </source>
</evidence>
<sequence>MNLRLHNSLSRRVEDFVPQDPNRVTLYCCGPTVYNYVHIGNARPAVVFALLARLLRRHYPGVVYARNITDVDDKINTAAREAGVSIGTVTDRYAAAYRDDMARLGVDPPDVEPHATTHIPQIIAMCERLIAGGHAYAAEDHVLFDVSSYADYGHLSGRSLDDMIAGARVEVAPYKKNPADFVLWKPSSDDLPGWDSPWGRGRPGWHIECSAMSETHLGETIDIHAGGVDLQFPHHENEIAQSTCAHGGKIFARYWLHNGMLTLEGRKMSKSVGNTLVLHELLDLFPAEVLRFVLLKAHYRQPLDWSEAALNQARATLDGWYGVLRDLATVDTAAEASVPETFEAALLDDLNTPDAFAILAGLADTARRSAGTAEASQAKAQLLAAAGLVGLLRLEPEAWFKQAAAGTEIDAEKVEALIAQRNAARAARDFARADAVRAELTALGVTIEDGAQGTRWRVTRP</sequence>
<dbReference type="AlphaFoldDB" id="A0A4R6YS19"/>
<evidence type="ECO:0000256" key="12">
    <source>
        <dbReference type="ARBA" id="ARBA00047398"/>
    </source>
</evidence>
<evidence type="ECO:0000313" key="16">
    <source>
        <dbReference type="Proteomes" id="UP000295293"/>
    </source>
</evidence>
<dbReference type="PRINTS" id="PR00983">
    <property type="entry name" value="TRNASYNTHCYS"/>
</dbReference>
<dbReference type="EC" id="6.1.1.16" evidence="13"/>
<comment type="subunit">
    <text evidence="3 13">Monomer.</text>
</comment>
<name>A0A4R6YS19_9GAMM</name>
<evidence type="ECO:0000313" key="15">
    <source>
        <dbReference type="EMBL" id="TDR40783.1"/>
    </source>
</evidence>
<proteinExistence type="inferred from homology"/>
<dbReference type="Pfam" id="PF01406">
    <property type="entry name" value="tRNA-synt_1e"/>
    <property type="match status" value="1"/>
</dbReference>
<keyword evidence="10 13" id="KW-0648">Protein biosynthesis</keyword>
<dbReference type="NCBIfam" id="TIGR00435">
    <property type="entry name" value="cysS"/>
    <property type="match status" value="1"/>
</dbReference>
<evidence type="ECO:0000256" key="3">
    <source>
        <dbReference type="ARBA" id="ARBA00011245"/>
    </source>
</evidence>
<evidence type="ECO:0000256" key="7">
    <source>
        <dbReference type="ARBA" id="ARBA00022741"/>
    </source>
</evidence>
<keyword evidence="5 13" id="KW-0436">Ligase</keyword>
<keyword evidence="16" id="KW-1185">Reference proteome</keyword>
<evidence type="ECO:0000256" key="11">
    <source>
        <dbReference type="ARBA" id="ARBA00023146"/>
    </source>
</evidence>
<comment type="subcellular location">
    <subcellularLocation>
        <location evidence="1 13">Cytoplasm</location>
    </subcellularLocation>
</comment>
<dbReference type="FunFam" id="3.40.50.620:FF:000068">
    <property type="entry name" value="Cysteine--tRNA ligase"/>
    <property type="match status" value="1"/>
</dbReference>
<dbReference type="InterPro" id="IPR032678">
    <property type="entry name" value="tRNA-synt_1_cat_dom"/>
</dbReference>
<feature type="binding site" evidence="13">
    <location>
        <position position="209"/>
    </location>
    <ligand>
        <name>Zn(2+)</name>
        <dbReference type="ChEBI" id="CHEBI:29105"/>
    </ligand>
</feature>
<feature type="binding site" evidence="13">
    <location>
        <position position="238"/>
    </location>
    <ligand>
        <name>Zn(2+)</name>
        <dbReference type="ChEBI" id="CHEBI:29105"/>
    </ligand>
</feature>
<organism evidence="15 16">
    <name type="scientific">Tahibacter aquaticus</name>
    <dbReference type="NCBI Taxonomy" id="520092"/>
    <lineage>
        <taxon>Bacteria</taxon>
        <taxon>Pseudomonadati</taxon>
        <taxon>Pseudomonadota</taxon>
        <taxon>Gammaproteobacteria</taxon>
        <taxon>Lysobacterales</taxon>
        <taxon>Rhodanobacteraceae</taxon>
        <taxon>Tahibacter</taxon>
    </lineage>
</organism>
<evidence type="ECO:0000256" key="1">
    <source>
        <dbReference type="ARBA" id="ARBA00004496"/>
    </source>
</evidence>
<comment type="similarity">
    <text evidence="2 13">Belongs to the class-I aminoacyl-tRNA synthetase family.</text>
</comment>
<evidence type="ECO:0000256" key="6">
    <source>
        <dbReference type="ARBA" id="ARBA00022723"/>
    </source>
</evidence>
<feature type="short sequence motif" description="'HIGH' region" evidence="13">
    <location>
        <begin position="31"/>
        <end position="41"/>
    </location>
</feature>
<dbReference type="InterPro" id="IPR056411">
    <property type="entry name" value="CysS_C"/>
</dbReference>
<dbReference type="RefSeq" id="WP_133820149.1">
    <property type="nucleotide sequence ID" value="NZ_SNZH01000012.1"/>
</dbReference>
<evidence type="ECO:0000256" key="2">
    <source>
        <dbReference type="ARBA" id="ARBA00005594"/>
    </source>
</evidence>
<evidence type="ECO:0000256" key="10">
    <source>
        <dbReference type="ARBA" id="ARBA00022917"/>
    </source>
</evidence>